<evidence type="ECO:0000256" key="5">
    <source>
        <dbReference type="SAM" id="MobiDB-lite"/>
    </source>
</evidence>
<keyword evidence="7" id="KW-1185">Reference proteome</keyword>
<dbReference type="GO" id="GO:0034715">
    <property type="term" value="C:pICln-Sm protein complex"/>
    <property type="evidence" value="ECO:0007669"/>
    <property type="project" value="TreeGrafter"/>
</dbReference>
<reference evidence="7" key="1">
    <citation type="journal article" date="2013" name="Genome Announc.">
        <title>Draft genome sequence of the basidiomycetous yeast-like fungus Pseudozyma hubeiensis SY62, which produces an abundant amount of the biosurfactant mannosylerythritol lipids.</title>
        <authorList>
            <person name="Konishi M."/>
            <person name="Hatada Y."/>
            <person name="Horiuchi J."/>
        </authorList>
    </citation>
    <scope>NUCLEOTIDE SEQUENCE [LARGE SCALE GENOMIC DNA]</scope>
    <source>
        <strain evidence="7">SY62</strain>
    </source>
</reference>
<dbReference type="InterPro" id="IPR011993">
    <property type="entry name" value="PH-like_dom_sf"/>
</dbReference>
<proteinExistence type="predicted"/>
<evidence type="ECO:0000256" key="2">
    <source>
        <dbReference type="ARBA" id="ARBA00004496"/>
    </source>
</evidence>
<dbReference type="GO" id="GO:0000387">
    <property type="term" value="P:spliceosomal snRNP assembly"/>
    <property type="evidence" value="ECO:0007669"/>
    <property type="project" value="TreeGrafter"/>
</dbReference>
<evidence type="ECO:0000313" key="6">
    <source>
        <dbReference type="EMBL" id="GAC95454.1"/>
    </source>
</evidence>
<dbReference type="PANTHER" id="PTHR21399:SF0">
    <property type="entry name" value="METHYLOSOME SUBUNIT PICLN"/>
    <property type="match status" value="1"/>
</dbReference>
<evidence type="ECO:0000256" key="4">
    <source>
        <dbReference type="ARBA" id="ARBA00023242"/>
    </source>
</evidence>
<dbReference type="PANTHER" id="PTHR21399">
    <property type="entry name" value="CHLORIDE CONDUCTANCE REGULATORY PROTEIN ICLN"/>
    <property type="match status" value="1"/>
</dbReference>
<organism evidence="6 7">
    <name type="scientific">Pseudozyma hubeiensis (strain SY62)</name>
    <name type="common">Yeast</name>
    <dbReference type="NCBI Taxonomy" id="1305764"/>
    <lineage>
        <taxon>Eukaryota</taxon>
        <taxon>Fungi</taxon>
        <taxon>Dikarya</taxon>
        <taxon>Basidiomycota</taxon>
        <taxon>Ustilaginomycotina</taxon>
        <taxon>Ustilaginomycetes</taxon>
        <taxon>Ustilaginales</taxon>
        <taxon>Ustilaginaceae</taxon>
        <taxon>Pseudozyma</taxon>
    </lineage>
</organism>
<dbReference type="GeneID" id="24108320"/>
<dbReference type="GO" id="GO:0005829">
    <property type="term" value="C:cytosol"/>
    <property type="evidence" value="ECO:0007669"/>
    <property type="project" value="TreeGrafter"/>
</dbReference>
<evidence type="ECO:0000313" key="7">
    <source>
        <dbReference type="Proteomes" id="UP000014071"/>
    </source>
</evidence>
<feature type="compositionally biased region" description="Acidic residues" evidence="5">
    <location>
        <begin position="235"/>
        <end position="260"/>
    </location>
</feature>
<accession>R9P2H1</accession>
<dbReference type="Gene3D" id="2.30.29.30">
    <property type="entry name" value="Pleckstrin-homology domain (PH domain)/Phosphotyrosine-binding domain (PTB)"/>
    <property type="match status" value="1"/>
</dbReference>
<comment type="subcellular location">
    <subcellularLocation>
        <location evidence="2">Cytoplasm</location>
    </subcellularLocation>
    <subcellularLocation>
        <location evidence="1">Nucleus</location>
    </subcellularLocation>
</comment>
<feature type="region of interest" description="Disordered" evidence="5">
    <location>
        <begin position="204"/>
        <end position="280"/>
    </location>
</feature>
<keyword evidence="4" id="KW-0539">Nucleus</keyword>
<dbReference type="eggNOG" id="ENOG502SC2A">
    <property type="taxonomic scope" value="Eukaryota"/>
</dbReference>
<dbReference type="OrthoDB" id="19714at2759"/>
<dbReference type="STRING" id="1305764.R9P2H1"/>
<dbReference type="GO" id="GO:0045292">
    <property type="term" value="P:mRNA cis splicing, via spliceosome"/>
    <property type="evidence" value="ECO:0007669"/>
    <property type="project" value="TreeGrafter"/>
</dbReference>
<dbReference type="RefSeq" id="XP_012189041.1">
    <property type="nucleotide sequence ID" value="XM_012333651.1"/>
</dbReference>
<name>R9P2H1_PSEHS</name>
<sequence length="280" mass="29715">MEEISAPPAYTTAEQLAQLQTSTPQSFGDIAPLLHFHLAKATVFVSPSPSSRPSCFEALQATKAVLGDKEDDEENAEVLQASGQLWLTEKHISFLAPEADTGFQLAYPNVALHAVTRMPPSFLASSSTAAQNGISSSASLSTSAQDFHGCIYCQLDLSPNAGTGEMGVVDDDEGEFVEMYICTPGSVSLDQLFESLSHCASLHPTGPVEDDGGHPFSGFAPFGTSANGTQLGDGNEYDDGDGDDEGAFEDADGQADDQELSETGRVRADFQTPDSRYRPY</sequence>
<dbReference type="AlphaFoldDB" id="R9P2H1"/>
<evidence type="ECO:0000256" key="3">
    <source>
        <dbReference type="ARBA" id="ARBA00022490"/>
    </source>
</evidence>
<dbReference type="GO" id="GO:0005681">
    <property type="term" value="C:spliceosomal complex"/>
    <property type="evidence" value="ECO:0007669"/>
    <property type="project" value="TreeGrafter"/>
</dbReference>
<dbReference type="EMBL" id="DF238795">
    <property type="protein sequence ID" value="GAC95454.1"/>
    <property type="molecule type" value="Genomic_DNA"/>
</dbReference>
<evidence type="ECO:0000256" key="1">
    <source>
        <dbReference type="ARBA" id="ARBA00004123"/>
    </source>
</evidence>
<protein>
    <recommendedName>
        <fullName evidence="8">Regulator of volume decrease after cellular swelling-domain-containing protein</fullName>
    </recommendedName>
</protein>
<gene>
    <name evidence="6" type="ORF">PHSY_003030</name>
</gene>
<dbReference type="Pfam" id="PF03517">
    <property type="entry name" value="Voldacs"/>
    <property type="match status" value="1"/>
</dbReference>
<dbReference type="HOGENOM" id="CLU_077804_3_0_1"/>
<evidence type="ECO:0008006" key="8">
    <source>
        <dbReference type="Google" id="ProtNLM"/>
    </source>
</evidence>
<keyword evidence="3" id="KW-0963">Cytoplasm</keyword>
<dbReference type="Proteomes" id="UP000014071">
    <property type="component" value="Unassembled WGS sequence"/>
</dbReference>
<dbReference type="InterPro" id="IPR039924">
    <property type="entry name" value="ICln/Lot5/Saf5"/>
</dbReference>